<name>A0AAD6I640_PENCN</name>
<evidence type="ECO:0000313" key="4">
    <source>
        <dbReference type="Proteomes" id="UP001219568"/>
    </source>
</evidence>
<proteinExistence type="inferred from homology"/>
<dbReference type="EMBL" id="JAQJZL010000014">
    <property type="protein sequence ID" value="KAJ6030689.1"/>
    <property type="molecule type" value="Genomic_DNA"/>
</dbReference>
<dbReference type="Proteomes" id="UP001219568">
    <property type="component" value="Unassembled WGS sequence"/>
</dbReference>
<keyword evidence="4" id="KW-1185">Reference proteome</keyword>
<sequence length="227" mass="24259">MATTPILLLLGAGSNIGHHVARSFAEKGYKVALVARSLKEEDSTEDQINIPADLSDPASVAEVFSKVRARLGHPSVVVYNAAALTLNNAMSPLSLLLADFIRDTNINTTSAFAAAQQAVLSFDQLPESASRTFIYTGNILNTTTIPPLLDLGVGKSATAHIIQSAASAYADRGYKFYYADERKADGSPTYSGLSGEAHGKLYVSLAEGLSQGPWQQTFVKDVGYRQF</sequence>
<protein>
    <recommendedName>
        <fullName evidence="5">Short-chain dehydrogenase</fullName>
    </recommendedName>
</protein>
<reference evidence="3" key="1">
    <citation type="journal article" date="2023" name="IMA Fungus">
        <title>Comparative genomic study of the Penicillium genus elucidates a diverse pangenome and 15 lateral gene transfer events.</title>
        <authorList>
            <person name="Petersen C."/>
            <person name="Sorensen T."/>
            <person name="Nielsen M.R."/>
            <person name="Sondergaard T.E."/>
            <person name="Sorensen J.L."/>
            <person name="Fitzpatrick D.A."/>
            <person name="Frisvad J.C."/>
            <person name="Nielsen K.L."/>
        </authorList>
    </citation>
    <scope>NUCLEOTIDE SEQUENCE</scope>
    <source>
        <strain evidence="3">IBT 15450</strain>
    </source>
</reference>
<accession>A0AAD6I640</accession>
<evidence type="ECO:0008006" key="5">
    <source>
        <dbReference type="Google" id="ProtNLM"/>
    </source>
</evidence>
<reference evidence="3" key="2">
    <citation type="submission" date="2023-01" db="EMBL/GenBank/DDBJ databases">
        <authorList>
            <person name="Petersen C."/>
        </authorList>
    </citation>
    <scope>NUCLEOTIDE SEQUENCE</scope>
    <source>
        <strain evidence="3">IBT 15450</strain>
    </source>
</reference>
<comment type="similarity">
    <text evidence="1">Belongs to the short-chain dehydrogenases/reductases (SDR) family.</text>
</comment>
<comment type="caution">
    <text evidence="3">The sequence shown here is derived from an EMBL/GenBank/DDBJ whole genome shotgun (WGS) entry which is preliminary data.</text>
</comment>
<dbReference type="Gene3D" id="3.40.50.720">
    <property type="entry name" value="NAD(P)-binding Rossmann-like Domain"/>
    <property type="match status" value="1"/>
</dbReference>
<dbReference type="AlphaFoldDB" id="A0AAD6I640"/>
<dbReference type="SUPFAM" id="SSF51735">
    <property type="entry name" value="NAD(P)-binding Rossmann-fold domains"/>
    <property type="match status" value="1"/>
</dbReference>
<keyword evidence="2" id="KW-0560">Oxidoreductase</keyword>
<dbReference type="InterPro" id="IPR036291">
    <property type="entry name" value="NAD(P)-bd_dom_sf"/>
</dbReference>
<dbReference type="InterPro" id="IPR002347">
    <property type="entry name" value="SDR_fam"/>
</dbReference>
<organism evidence="3 4">
    <name type="scientific">Penicillium canescens</name>
    <dbReference type="NCBI Taxonomy" id="5083"/>
    <lineage>
        <taxon>Eukaryota</taxon>
        <taxon>Fungi</taxon>
        <taxon>Dikarya</taxon>
        <taxon>Ascomycota</taxon>
        <taxon>Pezizomycotina</taxon>
        <taxon>Eurotiomycetes</taxon>
        <taxon>Eurotiomycetidae</taxon>
        <taxon>Eurotiales</taxon>
        <taxon>Aspergillaceae</taxon>
        <taxon>Penicillium</taxon>
    </lineage>
</organism>
<evidence type="ECO:0000256" key="1">
    <source>
        <dbReference type="ARBA" id="ARBA00006484"/>
    </source>
</evidence>
<dbReference type="GO" id="GO:0016491">
    <property type="term" value="F:oxidoreductase activity"/>
    <property type="evidence" value="ECO:0007669"/>
    <property type="project" value="UniProtKB-KW"/>
</dbReference>
<dbReference type="Pfam" id="PF13561">
    <property type="entry name" value="adh_short_C2"/>
    <property type="match status" value="1"/>
</dbReference>
<evidence type="ECO:0000256" key="2">
    <source>
        <dbReference type="ARBA" id="ARBA00023002"/>
    </source>
</evidence>
<dbReference type="PANTHER" id="PTHR43669:SF4">
    <property type="entry name" value="SHORT-CHAIN DEHYDROGENASE"/>
    <property type="match status" value="1"/>
</dbReference>
<gene>
    <name evidence="3" type="ORF">N7460_010955</name>
</gene>
<evidence type="ECO:0000313" key="3">
    <source>
        <dbReference type="EMBL" id="KAJ6030689.1"/>
    </source>
</evidence>
<dbReference type="PANTHER" id="PTHR43669">
    <property type="entry name" value="5-KETO-D-GLUCONATE 5-REDUCTASE"/>
    <property type="match status" value="1"/>
</dbReference>